<proteinExistence type="predicted"/>
<comment type="caution">
    <text evidence="2">The sequence shown here is derived from an EMBL/GenBank/DDBJ whole genome shotgun (WGS) entry which is preliminary data.</text>
</comment>
<gene>
    <name evidence="2" type="ORF">EDC90_102053</name>
</gene>
<evidence type="ECO:0000313" key="3">
    <source>
        <dbReference type="Proteomes" id="UP000295097"/>
    </source>
</evidence>
<reference evidence="2 3" key="1">
    <citation type="submission" date="2019-03" db="EMBL/GenBank/DDBJ databases">
        <title>Freshwater and sediment microbial communities from various areas in North America, analyzing microbe dynamics in response to fracking.</title>
        <authorList>
            <person name="Lamendella R."/>
        </authorList>
    </citation>
    <scope>NUCLEOTIDE SEQUENCE [LARGE SCALE GENOMIC DNA]</scope>
    <source>
        <strain evidence="2 3">175.2</strain>
    </source>
</reference>
<evidence type="ECO:0000313" key="2">
    <source>
        <dbReference type="EMBL" id="TCT37161.1"/>
    </source>
</evidence>
<accession>A0A4R3NUN1</accession>
<dbReference type="InterPro" id="IPR019201">
    <property type="entry name" value="DUF2065"/>
</dbReference>
<keyword evidence="1" id="KW-1133">Transmembrane helix</keyword>
<keyword evidence="3" id="KW-1185">Reference proteome</keyword>
<protein>
    <recommendedName>
        <fullName evidence="4">DUF2065 domain-containing protein</fullName>
    </recommendedName>
</protein>
<evidence type="ECO:0008006" key="4">
    <source>
        <dbReference type="Google" id="ProtNLM"/>
    </source>
</evidence>
<organism evidence="2 3">
    <name type="scientific">Martelella mediterranea</name>
    <dbReference type="NCBI Taxonomy" id="293089"/>
    <lineage>
        <taxon>Bacteria</taxon>
        <taxon>Pseudomonadati</taxon>
        <taxon>Pseudomonadota</taxon>
        <taxon>Alphaproteobacteria</taxon>
        <taxon>Hyphomicrobiales</taxon>
        <taxon>Aurantimonadaceae</taxon>
        <taxon>Martelella</taxon>
    </lineage>
</organism>
<name>A0A4R3NUN1_9HYPH</name>
<evidence type="ECO:0000256" key="1">
    <source>
        <dbReference type="SAM" id="Phobius"/>
    </source>
</evidence>
<feature type="transmembrane region" description="Helical" evidence="1">
    <location>
        <begin position="42"/>
        <end position="61"/>
    </location>
</feature>
<keyword evidence="1" id="KW-0812">Transmembrane</keyword>
<dbReference type="Pfam" id="PF09838">
    <property type="entry name" value="DUF2065"/>
    <property type="match status" value="1"/>
</dbReference>
<dbReference type="Proteomes" id="UP000295097">
    <property type="component" value="Unassembled WGS sequence"/>
</dbReference>
<feature type="transmembrane region" description="Helical" evidence="1">
    <location>
        <begin position="6"/>
        <end position="30"/>
    </location>
</feature>
<dbReference type="EMBL" id="SMAR01000020">
    <property type="protein sequence ID" value="TCT37161.1"/>
    <property type="molecule type" value="Genomic_DNA"/>
</dbReference>
<keyword evidence="1" id="KW-0472">Membrane</keyword>
<dbReference type="AlphaFoldDB" id="A0A4R3NUN1"/>
<sequence length="63" mass="6731">MLMQDILLGFAFFLVIEGLVYALAPSFLVAMAKLLPDMPEGAIRLTGLVSVALGVGLVWLMHG</sequence>